<dbReference type="OrthoDB" id="6876592at2"/>
<dbReference type="Proteomes" id="UP000260351">
    <property type="component" value="Unassembled WGS sequence"/>
</dbReference>
<evidence type="ECO:0000256" key="2">
    <source>
        <dbReference type="SAM" id="Phobius"/>
    </source>
</evidence>
<dbReference type="Pfam" id="PF05137">
    <property type="entry name" value="PilN"/>
    <property type="match status" value="1"/>
</dbReference>
<organism evidence="3 4">
    <name type="scientific">Wenzhouxiangella sediminis</name>
    <dbReference type="NCBI Taxonomy" id="1792836"/>
    <lineage>
        <taxon>Bacteria</taxon>
        <taxon>Pseudomonadati</taxon>
        <taxon>Pseudomonadota</taxon>
        <taxon>Gammaproteobacteria</taxon>
        <taxon>Chromatiales</taxon>
        <taxon>Wenzhouxiangellaceae</taxon>
        <taxon>Wenzhouxiangella</taxon>
    </lineage>
</organism>
<evidence type="ECO:0000256" key="1">
    <source>
        <dbReference type="SAM" id="Coils"/>
    </source>
</evidence>
<gene>
    <name evidence="3" type="ORF">DZC52_00800</name>
</gene>
<reference evidence="3 4" key="1">
    <citation type="submission" date="2018-08" db="EMBL/GenBank/DDBJ databases">
        <title>Wenzhouxiangella salilacus sp. nov., a novel bacterium isolated from a saline lake in Xinjiang Province, China.</title>
        <authorList>
            <person name="Han S."/>
        </authorList>
    </citation>
    <scope>NUCLEOTIDE SEQUENCE [LARGE SCALE GENOMIC DNA]</scope>
    <source>
        <strain evidence="3 4">XDB06</strain>
    </source>
</reference>
<evidence type="ECO:0008006" key="5">
    <source>
        <dbReference type="Google" id="ProtNLM"/>
    </source>
</evidence>
<dbReference type="AlphaFoldDB" id="A0A3E1KCP8"/>
<keyword evidence="2" id="KW-0472">Membrane</keyword>
<evidence type="ECO:0000313" key="3">
    <source>
        <dbReference type="EMBL" id="RFF32693.1"/>
    </source>
</evidence>
<keyword evidence="1" id="KW-0175">Coiled coil</keyword>
<keyword evidence="4" id="KW-1185">Reference proteome</keyword>
<keyword evidence="2" id="KW-1133">Transmembrane helix</keyword>
<name>A0A3E1KCP8_9GAMM</name>
<dbReference type="InterPro" id="IPR007813">
    <property type="entry name" value="PilN"/>
</dbReference>
<proteinExistence type="predicted"/>
<dbReference type="EMBL" id="QUZK01000004">
    <property type="protein sequence ID" value="RFF32693.1"/>
    <property type="molecule type" value="Genomic_DNA"/>
</dbReference>
<feature type="transmembrane region" description="Helical" evidence="2">
    <location>
        <begin position="21"/>
        <end position="41"/>
    </location>
</feature>
<protein>
    <recommendedName>
        <fullName evidence="5">MSHA biogenesis protein MshI</fullName>
    </recommendedName>
</protein>
<accession>A0A3E1KCP8</accession>
<sequence>MNQQINLYQPIFRKERIVFSAQTIAWLSLGLVVLLVLWSVLVGQRVSSLEQELQRQQEAEQRAVEQVAELQANMPPEEPDAALVAQVENLRERREGLRESLAALDRRMPAAELDLLARLDALAGEVPAGLWLTELYMADQGETLTAEGNALEARLIPAWLSQLSELEQFSGLGFRQVRLSERGDGQPGIDFTISTTAREAE</sequence>
<feature type="coiled-coil region" evidence="1">
    <location>
        <begin position="46"/>
        <end position="107"/>
    </location>
</feature>
<dbReference type="RefSeq" id="WP_116649222.1">
    <property type="nucleotide sequence ID" value="NZ_QUZK01000004.1"/>
</dbReference>
<comment type="caution">
    <text evidence="3">The sequence shown here is derived from an EMBL/GenBank/DDBJ whole genome shotgun (WGS) entry which is preliminary data.</text>
</comment>
<keyword evidence="2" id="KW-0812">Transmembrane</keyword>
<evidence type="ECO:0000313" key="4">
    <source>
        <dbReference type="Proteomes" id="UP000260351"/>
    </source>
</evidence>